<dbReference type="PANTHER" id="PTHR11884">
    <property type="entry name" value="SELECTIN LIGAND RELATED"/>
    <property type="match status" value="1"/>
</dbReference>
<proteinExistence type="predicted"/>
<keyword evidence="2" id="KW-1185">Reference proteome</keyword>
<sequence length="215" mass="24170">KADIENLCEDVEAGASRWHQCLQNRVQEISSPVCKTMVSIFQKTAGSRAGIDFTTRIKCANEMKTFCKDRDVPPGDMRMMVCLNLNVKEEAEGFTKACKSALAGKLKNKAIVDKMNGTKKSKLDAVKDRLAQEACELQRQVWRSAVLGHRLLCCGFVVRFCLLHHPEKVEQGHVHRGPGRGRVGTVMHTLLQLGEAGYIKRYRYRYSPDLSRGAF</sequence>
<feature type="non-terminal residue" evidence="1">
    <location>
        <position position="1"/>
    </location>
</feature>
<organism evidence="1 2">
    <name type="scientific">Prorocentrum cordatum</name>
    <dbReference type="NCBI Taxonomy" id="2364126"/>
    <lineage>
        <taxon>Eukaryota</taxon>
        <taxon>Sar</taxon>
        <taxon>Alveolata</taxon>
        <taxon>Dinophyceae</taxon>
        <taxon>Prorocentrales</taxon>
        <taxon>Prorocentraceae</taxon>
        <taxon>Prorocentrum</taxon>
    </lineage>
</organism>
<protein>
    <submittedName>
        <fullName evidence="1">Uncharacterized protein</fullName>
    </submittedName>
</protein>
<comment type="caution">
    <text evidence="1">The sequence shown here is derived from an EMBL/GenBank/DDBJ whole genome shotgun (WGS) entry which is preliminary data.</text>
</comment>
<dbReference type="Proteomes" id="UP001189429">
    <property type="component" value="Unassembled WGS sequence"/>
</dbReference>
<evidence type="ECO:0000313" key="2">
    <source>
        <dbReference type="Proteomes" id="UP001189429"/>
    </source>
</evidence>
<accession>A0ABN9PKB0</accession>
<evidence type="ECO:0000313" key="1">
    <source>
        <dbReference type="EMBL" id="CAK0792609.1"/>
    </source>
</evidence>
<dbReference type="PANTHER" id="PTHR11884:SF1">
    <property type="entry name" value="GOLGI APPARATUS PROTEIN 1"/>
    <property type="match status" value="1"/>
</dbReference>
<name>A0ABN9PKB0_9DINO</name>
<gene>
    <name evidence="1" type="ORF">PCOR1329_LOCUS3138</name>
</gene>
<dbReference type="EMBL" id="CAUYUJ010000797">
    <property type="protein sequence ID" value="CAK0792609.1"/>
    <property type="molecule type" value="Genomic_DNA"/>
</dbReference>
<dbReference type="InterPro" id="IPR039728">
    <property type="entry name" value="GLG1"/>
</dbReference>
<reference evidence="1" key="1">
    <citation type="submission" date="2023-10" db="EMBL/GenBank/DDBJ databases">
        <authorList>
            <person name="Chen Y."/>
            <person name="Shah S."/>
            <person name="Dougan E. K."/>
            <person name="Thang M."/>
            <person name="Chan C."/>
        </authorList>
    </citation>
    <scope>NUCLEOTIDE SEQUENCE [LARGE SCALE GENOMIC DNA]</scope>
</reference>